<dbReference type="InterPro" id="IPR036034">
    <property type="entry name" value="PDZ_sf"/>
</dbReference>
<evidence type="ECO:0000259" key="1">
    <source>
        <dbReference type="PROSITE" id="PS50106"/>
    </source>
</evidence>
<gene>
    <name evidence="2" type="ORF">DAPPUDRAFT_9123</name>
</gene>
<dbReference type="OrthoDB" id="9994905at2759"/>
<dbReference type="PANTHER" id="PTHR23175:SF23">
    <property type="entry name" value="PDZ DOMAIN-CONTAINING PROTEIN"/>
    <property type="match status" value="1"/>
</dbReference>
<keyword evidence="3" id="KW-1185">Reference proteome</keyword>
<organism evidence="2 3">
    <name type="scientific">Daphnia pulex</name>
    <name type="common">Water flea</name>
    <dbReference type="NCBI Taxonomy" id="6669"/>
    <lineage>
        <taxon>Eukaryota</taxon>
        <taxon>Metazoa</taxon>
        <taxon>Ecdysozoa</taxon>
        <taxon>Arthropoda</taxon>
        <taxon>Crustacea</taxon>
        <taxon>Branchiopoda</taxon>
        <taxon>Diplostraca</taxon>
        <taxon>Cladocera</taxon>
        <taxon>Anomopoda</taxon>
        <taxon>Daphniidae</taxon>
        <taxon>Daphnia</taxon>
    </lineage>
</organism>
<dbReference type="KEGG" id="dpx:DAPPUDRAFT_9123"/>
<proteinExistence type="predicted"/>
<feature type="non-terminal residue" evidence="2">
    <location>
        <position position="1"/>
    </location>
</feature>
<dbReference type="InParanoid" id="E9HIV0"/>
<sequence length="52" mass="5647">GDQVVSVNGESVMCKSYAQVVQMIQKSGPNLQLVVMPKEHDVLQQVCSISTI</sequence>
<dbReference type="Pfam" id="PF00595">
    <property type="entry name" value="PDZ"/>
    <property type="match status" value="1"/>
</dbReference>
<dbReference type="InterPro" id="IPR001478">
    <property type="entry name" value="PDZ"/>
</dbReference>
<name>E9HIV0_DAPPU</name>
<reference evidence="2 3" key="1">
    <citation type="journal article" date="2011" name="Science">
        <title>The ecoresponsive genome of Daphnia pulex.</title>
        <authorList>
            <person name="Colbourne J.K."/>
            <person name="Pfrender M.E."/>
            <person name="Gilbert D."/>
            <person name="Thomas W.K."/>
            <person name="Tucker A."/>
            <person name="Oakley T.H."/>
            <person name="Tokishita S."/>
            <person name="Aerts A."/>
            <person name="Arnold G.J."/>
            <person name="Basu M.K."/>
            <person name="Bauer D.J."/>
            <person name="Caceres C.E."/>
            <person name="Carmel L."/>
            <person name="Casola C."/>
            <person name="Choi J.H."/>
            <person name="Detter J.C."/>
            <person name="Dong Q."/>
            <person name="Dusheyko S."/>
            <person name="Eads B.D."/>
            <person name="Frohlich T."/>
            <person name="Geiler-Samerotte K.A."/>
            <person name="Gerlach D."/>
            <person name="Hatcher P."/>
            <person name="Jogdeo S."/>
            <person name="Krijgsveld J."/>
            <person name="Kriventseva E.V."/>
            <person name="Kultz D."/>
            <person name="Laforsch C."/>
            <person name="Lindquist E."/>
            <person name="Lopez J."/>
            <person name="Manak J.R."/>
            <person name="Muller J."/>
            <person name="Pangilinan J."/>
            <person name="Patwardhan R.P."/>
            <person name="Pitluck S."/>
            <person name="Pritham E.J."/>
            <person name="Rechtsteiner A."/>
            <person name="Rho M."/>
            <person name="Rogozin I.B."/>
            <person name="Sakarya O."/>
            <person name="Salamov A."/>
            <person name="Schaack S."/>
            <person name="Shapiro H."/>
            <person name="Shiga Y."/>
            <person name="Skalitzky C."/>
            <person name="Smith Z."/>
            <person name="Souvorov A."/>
            <person name="Sung W."/>
            <person name="Tang Z."/>
            <person name="Tsuchiya D."/>
            <person name="Tu H."/>
            <person name="Vos H."/>
            <person name="Wang M."/>
            <person name="Wolf Y.I."/>
            <person name="Yamagata H."/>
            <person name="Yamada T."/>
            <person name="Ye Y."/>
            <person name="Shaw J.R."/>
            <person name="Andrews J."/>
            <person name="Crease T.J."/>
            <person name="Tang H."/>
            <person name="Lucas S.M."/>
            <person name="Robertson H.M."/>
            <person name="Bork P."/>
            <person name="Koonin E.V."/>
            <person name="Zdobnov E.M."/>
            <person name="Grigoriev I.V."/>
            <person name="Lynch M."/>
            <person name="Boore J.L."/>
        </authorList>
    </citation>
    <scope>NUCLEOTIDE SEQUENCE [LARGE SCALE GENOMIC DNA]</scope>
</reference>
<dbReference type="EMBL" id="GL732657">
    <property type="protein sequence ID" value="EFX68346.1"/>
    <property type="molecule type" value="Genomic_DNA"/>
</dbReference>
<dbReference type="AlphaFoldDB" id="E9HIV0"/>
<protein>
    <recommendedName>
        <fullName evidence="1">PDZ domain-containing protein</fullName>
    </recommendedName>
</protein>
<evidence type="ECO:0000313" key="2">
    <source>
        <dbReference type="EMBL" id="EFX68346.1"/>
    </source>
</evidence>
<dbReference type="SUPFAM" id="SSF50156">
    <property type="entry name" value="PDZ domain-like"/>
    <property type="match status" value="1"/>
</dbReference>
<accession>E9HIV0</accession>
<feature type="domain" description="PDZ" evidence="1">
    <location>
        <begin position="1"/>
        <end position="39"/>
    </location>
</feature>
<dbReference type="HOGENOM" id="CLU_3093377_0_0_1"/>
<dbReference type="Proteomes" id="UP000000305">
    <property type="component" value="Unassembled WGS sequence"/>
</dbReference>
<dbReference type="PROSITE" id="PS50106">
    <property type="entry name" value="PDZ"/>
    <property type="match status" value="1"/>
</dbReference>
<dbReference type="PANTHER" id="PTHR23175">
    <property type="entry name" value="PDZ DOMAIN-CONTAINING PROTEIN"/>
    <property type="match status" value="1"/>
</dbReference>
<feature type="non-terminal residue" evidence="2">
    <location>
        <position position="52"/>
    </location>
</feature>
<evidence type="ECO:0000313" key="3">
    <source>
        <dbReference type="Proteomes" id="UP000000305"/>
    </source>
</evidence>
<dbReference type="Gene3D" id="2.30.42.10">
    <property type="match status" value="1"/>
</dbReference>